<keyword evidence="4" id="KW-1185">Reference proteome</keyword>
<name>A0ABW4DTT8_9RHOB</name>
<proteinExistence type="predicted"/>
<dbReference type="RefSeq" id="WP_131575800.1">
    <property type="nucleotide sequence ID" value="NZ_CBCSAJ010000027.1"/>
</dbReference>
<evidence type="ECO:0000256" key="1">
    <source>
        <dbReference type="ARBA" id="ARBA00022988"/>
    </source>
</evidence>
<sequence>MQGEALLTALYLGDSAYPSGVFAFSWGLEVALAEGQADPHGLADWIGAELSGRWHPFDRVALAGGFRAVGQDLAAWNGLVDEAIPADPQRLQSLQAGAALIASARRMGIDPDAALDPDATHAPVAHGHVLARAGMELAPALAVSGMGMARGLASAALRLGRVGAVAVQRDLRGLIPLIARLATVPDPGDRPASFAPLSDIALMRPLAGRLFVN</sequence>
<dbReference type="InterPro" id="IPR038277">
    <property type="entry name" value="UreF_sf"/>
</dbReference>
<gene>
    <name evidence="3" type="ORF">ACFQ5P_01890</name>
</gene>
<evidence type="ECO:0000313" key="4">
    <source>
        <dbReference type="Proteomes" id="UP001597302"/>
    </source>
</evidence>
<dbReference type="PANTHER" id="PTHR33620">
    <property type="entry name" value="UREASE ACCESSORY PROTEIN F"/>
    <property type="match status" value="1"/>
</dbReference>
<dbReference type="EMBL" id="JBHTOQ010000003">
    <property type="protein sequence ID" value="MFD1480038.1"/>
    <property type="molecule type" value="Genomic_DNA"/>
</dbReference>
<organism evidence="3 4">
    <name type="scientific">Paracoccus nototheniae</name>
    <dbReference type="NCBI Taxonomy" id="2489002"/>
    <lineage>
        <taxon>Bacteria</taxon>
        <taxon>Pseudomonadati</taxon>
        <taxon>Pseudomonadota</taxon>
        <taxon>Alphaproteobacteria</taxon>
        <taxon>Rhodobacterales</taxon>
        <taxon>Paracoccaceae</taxon>
        <taxon>Paracoccus</taxon>
    </lineage>
</organism>
<dbReference type="Gene3D" id="1.10.4190.10">
    <property type="entry name" value="Urease accessory protein UreF"/>
    <property type="match status" value="1"/>
</dbReference>
<dbReference type="PANTHER" id="PTHR33620:SF1">
    <property type="entry name" value="UREASE ACCESSORY PROTEIN F"/>
    <property type="match status" value="1"/>
</dbReference>
<keyword evidence="1" id="KW-0996">Nickel insertion</keyword>
<keyword evidence="2" id="KW-0143">Chaperone</keyword>
<reference evidence="4" key="1">
    <citation type="journal article" date="2019" name="Int. J. Syst. Evol. Microbiol.">
        <title>The Global Catalogue of Microorganisms (GCM) 10K type strain sequencing project: providing services to taxonomists for standard genome sequencing and annotation.</title>
        <authorList>
            <consortium name="The Broad Institute Genomics Platform"/>
            <consortium name="The Broad Institute Genome Sequencing Center for Infectious Disease"/>
            <person name="Wu L."/>
            <person name="Ma J."/>
        </authorList>
    </citation>
    <scope>NUCLEOTIDE SEQUENCE [LARGE SCALE GENOMIC DNA]</scope>
    <source>
        <strain evidence="4">CCM 8875</strain>
    </source>
</reference>
<protein>
    <submittedName>
        <fullName evidence="3">Urease accessory protein UreF</fullName>
    </submittedName>
</protein>
<evidence type="ECO:0000313" key="3">
    <source>
        <dbReference type="EMBL" id="MFD1480038.1"/>
    </source>
</evidence>
<dbReference type="InterPro" id="IPR002639">
    <property type="entry name" value="UreF"/>
</dbReference>
<accession>A0ABW4DTT8</accession>
<comment type="caution">
    <text evidence="3">The sequence shown here is derived from an EMBL/GenBank/DDBJ whole genome shotgun (WGS) entry which is preliminary data.</text>
</comment>
<dbReference type="Proteomes" id="UP001597302">
    <property type="component" value="Unassembled WGS sequence"/>
</dbReference>
<evidence type="ECO:0000256" key="2">
    <source>
        <dbReference type="ARBA" id="ARBA00023186"/>
    </source>
</evidence>
<dbReference type="Pfam" id="PF01730">
    <property type="entry name" value="UreF"/>
    <property type="match status" value="1"/>
</dbReference>